<evidence type="ECO:0000313" key="1">
    <source>
        <dbReference type="EMBL" id="MSS59046.1"/>
    </source>
</evidence>
<gene>
    <name evidence="1" type="ORF">FYJ51_09055</name>
</gene>
<accession>A0A7X2TH08</accession>
<sequence>MPEKMPPIEKVYEAYSAIADERIIMHDTYALVKSSDGKKTYEVDWKDNVYSSSDNATYWQGYPGYPVLAVLMLQGKLPYHKENAEKMKNVPWKKWNDQYKRDYAAAAEHVFQELEEKGISSQNIRTDAEAAMQALSGLDLTVRRGRLKHSE</sequence>
<reference evidence="1 2" key="1">
    <citation type="submission" date="2019-08" db="EMBL/GenBank/DDBJ databases">
        <title>In-depth cultivation of the pig gut microbiome towards novel bacterial diversity and tailored functional studies.</title>
        <authorList>
            <person name="Wylensek D."/>
            <person name="Hitch T.C.A."/>
            <person name="Clavel T."/>
        </authorList>
    </citation>
    <scope>NUCLEOTIDE SEQUENCE [LARGE SCALE GENOMIC DNA]</scope>
    <source>
        <strain evidence="1 2">Oil+RF-744-GAM-WT-6</strain>
    </source>
</reference>
<organism evidence="1 2">
    <name type="scientific">Stecheria intestinalis</name>
    <dbReference type="NCBI Taxonomy" id="2606630"/>
    <lineage>
        <taxon>Bacteria</taxon>
        <taxon>Bacillati</taxon>
        <taxon>Bacillota</taxon>
        <taxon>Erysipelotrichia</taxon>
        <taxon>Erysipelotrichales</taxon>
        <taxon>Erysipelotrichaceae</taxon>
        <taxon>Stecheria</taxon>
    </lineage>
</organism>
<dbReference type="EMBL" id="VUMN01000022">
    <property type="protein sequence ID" value="MSS59046.1"/>
    <property type="molecule type" value="Genomic_DNA"/>
</dbReference>
<evidence type="ECO:0000313" key="2">
    <source>
        <dbReference type="Proteomes" id="UP000461880"/>
    </source>
</evidence>
<dbReference type="AlphaFoldDB" id="A0A7X2TH08"/>
<dbReference type="RefSeq" id="WP_154505132.1">
    <property type="nucleotide sequence ID" value="NZ_VUMN01000022.1"/>
</dbReference>
<keyword evidence="2" id="KW-1185">Reference proteome</keyword>
<protein>
    <submittedName>
        <fullName evidence="1">Uncharacterized protein</fullName>
    </submittedName>
</protein>
<name>A0A7X2TH08_9FIRM</name>
<proteinExistence type="predicted"/>
<comment type="caution">
    <text evidence="1">The sequence shown here is derived from an EMBL/GenBank/DDBJ whole genome shotgun (WGS) entry which is preliminary data.</text>
</comment>
<dbReference type="Proteomes" id="UP000461880">
    <property type="component" value="Unassembled WGS sequence"/>
</dbReference>